<accession>A0ACD0WK27</accession>
<keyword evidence="2" id="KW-1185">Reference proteome</keyword>
<gene>
    <name evidence="1" type="ORF">EJF14_30651</name>
</gene>
<dbReference type="Proteomes" id="UP000326582">
    <property type="component" value="Chromosome 3"/>
</dbReference>
<sequence length="486" mass="55241">MNGFLLLTPPVPIKRDAGSIPSNFSGFKKSPSSRVTSNGSIVQPSNSSFSFSARSTTVSSTSDVTTAAYAGRKKIFDPNTLQYVDIQDMMSLFERKLFKYNNLVKQIKKMSEDAHLHDLLNSNNFSFNGGQAPLFTVPNVQQLRYLYFVAFETHSVTPKTQLSEPSAEYLVDVSIQESIASARINSYHSKADKRTSKTADKYINYLSSRNTKENRKRKSLAFPQKSMTHPPLTDLLPELEYRLTSFEIQELSESAGVRNLFLQSSFWDDVYHDVKYQRAPHGTYDKLPHFKVCRQFFVELLDVVLKSLVSVTCEIDSDDLKLLNGDELHELNKQCHYYFNNGFSEVFMRLRTFFFSIYTNLSQDSAMTDVTAIELLDIVISGIAENLLVSFHNRPHKEKLISLFTALMRSSIRLVFRSSTGIRYSSSVESAESPSSSPMIRKNEKEEMKEDSFSDLNAHLCGASSPEPTSKRRGFSRLFKRKSNKN</sequence>
<evidence type="ECO:0000313" key="2">
    <source>
        <dbReference type="Proteomes" id="UP000326582"/>
    </source>
</evidence>
<dbReference type="EMBL" id="CP038486">
    <property type="protein sequence ID" value="QFZ27669.1"/>
    <property type="molecule type" value="Genomic_DNA"/>
</dbReference>
<name>A0ACD0WK27_CLALS</name>
<organism evidence="1 2">
    <name type="scientific">Clavispora lusitaniae</name>
    <name type="common">Candida lusitaniae</name>
    <dbReference type="NCBI Taxonomy" id="36911"/>
    <lineage>
        <taxon>Eukaryota</taxon>
        <taxon>Fungi</taxon>
        <taxon>Dikarya</taxon>
        <taxon>Ascomycota</taxon>
        <taxon>Saccharomycotina</taxon>
        <taxon>Pichiomycetes</taxon>
        <taxon>Metschnikowiaceae</taxon>
        <taxon>Clavispora</taxon>
    </lineage>
</organism>
<evidence type="ECO:0000313" key="1">
    <source>
        <dbReference type="EMBL" id="QFZ27669.1"/>
    </source>
</evidence>
<protein>
    <submittedName>
        <fullName evidence="1">Uncharacterized protein</fullName>
    </submittedName>
</protein>
<reference evidence="2" key="1">
    <citation type="journal article" date="2019" name="MBio">
        <title>Comparative genomics for the elucidation of multidrug resistance (MDR) in Candida lusitaniae.</title>
        <authorList>
            <person name="Kannan A."/>
            <person name="Asner S.A."/>
            <person name="Trachsel E."/>
            <person name="Kelly S."/>
            <person name="Parker J."/>
            <person name="Sanglard D."/>
        </authorList>
    </citation>
    <scope>NUCLEOTIDE SEQUENCE [LARGE SCALE GENOMIC DNA]</scope>
    <source>
        <strain evidence="2">P1</strain>
    </source>
</reference>
<proteinExistence type="predicted"/>